<comment type="caution">
    <text evidence="2">The sequence shown here is derived from an EMBL/GenBank/DDBJ whole genome shotgun (WGS) entry which is preliminary data.</text>
</comment>
<feature type="non-terminal residue" evidence="2">
    <location>
        <position position="1"/>
    </location>
</feature>
<evidence type="ECO:0000313" key="2">
    <source>
        <dbReference type="EMBL" id="GIQ91360.1"/>
    </source>
</evidence>
<protein>
    <submittedName>
        <fullName evidence="2">Uncharacterized protein</fullName>
    </submittedName>
</protein>
<evidence type="ECO:0000256" key="1">
    <source>
        <dbReference type="SAM" id="MobiDB-lite"/>
    </source>
</evidence>
<reference evidence="2 3" key="1">
    <citation type="journal article" date="2018" name="PLoS ONE">
        <title>The draft genome of Kipferlia bialata reveals reductive genome evolution in fornicate parasites.</title>
        <authorList>
            <person name="Tanifuji G."/>
            <person name="Takabayashi S."/>
            <person name="Kume K."/>
            <person name="Takagi M."/>
            <person name="Nakayama T."/>
            <person name="Kamikawa R."/>
            <person name="Inagaki Y."/>
            <person name="Hashimoto T."/>
        </authorList>
    </citation>
    <scope>NUCLEOTIDE SEQUENCE [LARGE SCALE GENOMIC DNA]</scope>
    <source>
        <strain evidence="2">NY0173</strain>
    </source>
</reference>
<proteinExistence type="predicted"/>
<dbReference type="AlphaFoldDB" id="A0A9K3DBT4"/>
<sequence length="68" mass="7203">MRRWGGGEESSESGTRNMFDKAVGQGPLPRLVSTQASQPGTRVPHAYTGPAYTTGASVTQPMAKRAPQ</sequence>
<dbReference type="EMBL" id="BDIP01007584">
    <property type="protein sequence ID" value="GIQ91360.1"/>
    <property type="molecule type" value="Genomic_DNA"/>
</dbReference>
<keyword evidence="3" id="KW-1185">Reference proteome</keyword>
<organism evidence="2 3">
    <name type="scientific">Kipferlia bialata</name>
    <dbReference type="NCBI Taxonomy" id="797122"/>
    <lineage>
        <taxon>Eukaryota</taxon>
        <taxon>Metamonada</taxon>
        <taxon>Carpediemonas-like organisms</taxon>
        <taxon>Kipferlia</taxon>
    </lineage>
</organism>
<dbReference type="Proteomes" id="UP000265618">
    <property type="component" value="Unassembled WGS sequence"/>
</dbReference>
<evidence type="ECO:0000313" key="3">
    <source>
        <dbReference type="Proteomes" id="UP000265618"/>
    </source>
</evidence>
<accession>A0A9K3DBT4</accession>
<name>A0A9K3DBT4_9EUKA</name>
<gene>
    <name evidence="2" type="ORF">KIPB_014579</name>
</gene>
<feature type="region of interest" description="Disordered" evidence="1">
    <location>
        <begin position="1"/>
        <end position="68"/>
    </location>
</feature>